<dbReference type="InterPro" id="IPR010982">
    <property type="entry name" value="Lambda_DNA-bd_dom_sf"/>
</dbReference>
<dbReference type="SMART" id="SM00354">
    <property type="entry name" value="HTH_LACI"/>
    <property type="match status" value="1"/>
</dbReference>
<organism evidence="5 6">
    <name type="scientific">Nocardioides albus</name>
    <dbReference type="NCBI Taxonomy" id="1841"/>
    <lineage>
        <taxon>Bacteria</taxon>
        <taxon>Bacillati</taxon>
        <taxon>Actinomycetota</taxon>
        <taxon>Actinomycetes</taxon>
        <taxon>Propionibacteriales</taxon>
        <taxon>Nocardioidaceae</taxon>
        <taxon>Nocardioides</taxon>
    </lineage>
</organism>
<dbReference type="AlphaFoldDB" id="A0A7W5A356"/>
<dbReference type="GO" id="GO:0003700">
    <property type="term" value="F:DNA-binding transcription factor activity"/>
    <property type="evidence" value="ECO:0007669"/>
    <property type="project" value="TreeGrafter"/>
</dbReference>
<feature type="domain" description="HTH lacI-type" evidence="4">
    <location>
        <begin position="3"/>
        <end position="57"/>
    </location>
</feature>
<evidence type="ECO:0000256" key="3">
    <source>
        <dbReference type="ARBA" id="ARBA00023163"/>
    </source>
</evidence>
<gene>
    <name evidence="5" type="ORF">FHS12_001580</name>
</gene>
<dbReference type="EMBL" id="JACHXG010000003">
    <property type="protein sequence ID" value="MBB3088639.1"/>
    <property type="molecule type" value="Genomic_DNA"/>
</dbReference>
<dbReference type="PANTHER" id="PTHR30146:SF153">
    <property type="entry name" value="LACTOSE OPERON REPRESSOR"/>
    <property type="match status" value="1"/>
</dbReference>
<evidence type="ECO:0000313" key="6">
    <source>
        <dbReference type="Proteomes" id="UP000577707"/>
    </source>
</evidence>
<comment type="caution">
    <text evidence="5">The sequence shown here is derived from an EMBL/GenBank/DDBJ whole genome shotgun (WGS) entry which is preliminary data.</text>
</comment>
<dbReference type="Pfam" id="PF13377">
    <property type="entry name" value="Peripla_BP_3"/>
    <property type="match status" value="1"/>
</dbReference>
<dbReference type="InterPro" id="IPR046335">
    <property type="entry name" value="LacI/GalR-like_sensor"/>
</dbReference>
<reference evidence="5 6" key="1">
    <citation type="submission" date="2020-08" db="EMBL/GenBank/DDBJ databases">
        <title>Genomic Encyclopedia of Type Strains, Phase III (KMG-III): the genomes of soil and plant-associated and newly described type strains.</title>
        <authorList>
            <person name="Whitman W."/>
        </authorList>
    </citation>
    <scope>NUCLEOTIDE SEQUENCE [LARGE SCALE GENOMIC DNA]</scope>
    <source>
        <strain evidence="5 6">CECT 3302</strain>
    </source>
</reference>
<evidence type="ECO:0000259" key="4">
    <source>
        <dbReference type="PROSITE" id="PS50932"/>
    </source>
</evidence>
<keyword evidence="2" id="KW-0238">DNA-binding</keyword>
<dbReference type="RefSeq" id="WP_183543915.1">
    <property type="nucleotide sequence ID" value="NZ_BMQT01000003.1"/>
</dbReference>
<keyword evidence="1" id="KW-0805">Transcription regulation</keyword>
<proteinExistence type="predicted"/>
<dbReference type="PANTHER" id="PTHR30146">
    <property type="entry name" value="LACI-RELATED TRANSCRIPTIONAL REPRESSOR"/>
    <property type="match status" value="1"/>
</dbReference>
<dbReference type="SUPFAM" id="SSF53822">
    <property type="entry name" value="Periplasmic binding protein-like I"/>
    <property type="match status" value="1"/>
</dbReference>
<keyword evidence="3" id="KW-0804">Transcription</keyword>
<evidence type="ECO:0000256" key="1">
    <source>
        <dbReference type="ARBA" id="ARBA00023015"/>
    </source>
</evidence>
<dbReference type="Gene3D" id="1.10.260.40">
    <property type="entry name" value="lambda repressor-like DNA-binding domains"/>
    <property type="match status" value="1"/>
</dbReference>
<dbReference type="Proteomes" id="UP000577707">
    <property type="component" value="Unassembled WGS sequence"/>
</dbReference>
<dbReference type="GO" id="GO:0000976">
    <property type="term" value="F:transcription cis-regulatory region binding"/>
    <property type="evidence" value="ECO:0007669"/>
    <property type="project" value="TreeGrafter"/>
</dbReference>
<dbReference type="SUPFAM" id="SSF47413">
    <property type="entry name" value="lambda repressor-like DNA-binding domains"/>
    <property type="match status" value="1"/>
</dbReference>
<evidence type="ECO:0000256" key="2">
    <source>
        <dbReference type="ARBA" id="ARBA00023125"/>
    </source>
</evidence>
<name>A0A7W5A356_9ACTN</name>
<dbReference type="PROSITE" id="PS50932">
    <property type="entry name" value="HTH_LACI_2"/>
    <property type="match status" value="1"/>
</dbReference>
<dbReference type="InterPro" id="IPR028082">
    <property type="entry name" value="Peripla_BP_I"/>
</dbReference>
<dbReference type="CDD" id="cd01392">
    <property type="entry name" value="HTH_LacI"/>
    <property type="match status" value="1"/>
</dbReference>
<dbReference type="Pfam" id="PF00356">
    <property type="entry name" value="LacI"/>
    <property type="match status" value="1"/>
</dbReference>
<protein>
    <submittedName>
        <fullName evidence="5">LacI family transcriptional regulator</fullName>
    </submittedName>
</protein>
<dbReference type="Gene3D" id="3.40.50.2300">
    <property type="match status" value="2"/>
</dbReference>
<dbReference type="CDD" id="cd06278">
    <property type="entry name" value="PBP1_LacI-like"/>
    <property type="match status" value="1"/>
</dbReference>
<keyword evidence="6" id="KW-1185">Reference proteome</keyword>
<sequence>MAVTSHDVAKLAGVSQATVSRALRDDHRVSEATRKKVADAARALGYVRSEVGRSLSTRSTHQVAMVADLDNALYPRLVAPVHDALMDLGYRMVVFAERGDEMSAYERLLDGSVDGAILTTSELHSSLPHMLHGKGFPFVQMNRVSALIDADSVTADNSGGGAAVGRLLHECGHRRIGAILGPEQASSSRDREAGFRGALDEAGLELPPRRVSRGRFAYEDGSAGFRRIMTQADPPTAVFCVTDMLAVGALNEARQMGLEVPGDVDIVGFDDLDVAGWPCFQLTTVRVDFPLMARFAAQRIVARLSGDRSAEAVHETVPTRLVLRETHAVNS</sequence>
<accession>A0A7W5A356</accession>
<evidence type="ECO:0000313" key="5">
    <source>
        <dbReference type="EMBL" id="MBB3088639.1"/>
    </source>
</evidence>
<dbReference type="InterPro" id="IPR000843">
    <property type="entry name" value="HTH_LacI"/>
</dbReference>